<protein>
    <submittedName>
        <fullName evidence="8">Pyrrolo-quinoline quinone</fullName>
    </submittedName>
</protein>
<evidence type="ECO:0000256" key="1">
    <source>
        <dbReference type="ARBA" id="ARBA00001931"/>
    </source>
</evidence>
<dbReference type="Pfam" id="PF13360">
    <property type="entry name" value="PQQ_2"/>
    <property type="match status" value="1"/>
</dbReference>
<dbReference type="eggNOG" id="COG4993">
    <property type="taxonomic scope" value="Bacteria"/>
</dbReference>
<comment type="cofactor">
    <cofactor evidence="1">
        <name>pyrroloquinoline quinone</name>
        <dbReference type="ChEBI" id="CHEBI:58442"/>
    </cofactor>
</comment>
<dbReference type="SMART" id="SM00564">
    <property type="entry name" value="PQQ"/>
    <property type="match status" value="7"/>
</dbReference>
<dbReference type="GO" id="GO:0016491">
    <property type="term" value="F:oxidoreductase activity"/>
    <property type="evidence" value="ECO:0007669"/>
    <property type="project" value="UniProtKB-KW"/>
</dbReference>
<reference evidence="8" key="1">
    <citation type="submission" date="2006-10" db="EMBL/GenBank/DDBJ databases">
        <title>Complete sequence of Solibacter usitatus Ellin6076.</title>
        <authorList>
            <consortium name="US DOE Joint Genome Institute"/>
            <person name="Copeland A."/>
            <person name="Lucas S."/>
            <person name="Lapidus A."/>
            <person name="Barry K."/>
            <person name="Detter J.C."/>
            <person name="Glavina del Rio T."/>
            <person name="Hammon N."/>
            <person name="Israni S."/>
            <person name="Dalin E."/>
            <person name="Tice H."/>
            <person name="Pitluck S."/>
            <person name="Thompson L.S."/>
            <person name="Brettin T."/>
            <person name="Bruce D."/>
            <person name="Han C."/>
            <person name="Tapia R."/>
            <person name="Gilna P."/>
            <person name="Schmutz J."/>
            <person name="Larimer F."/>
            <person name="Land M."/>
            <person name="Hauser L."/>
            <person name="Kyrpides N."/>
            <person name="Mikhailova N."/>
            <person name="Janssen P.H."/>
            <person name="Kuske C.R."/>
            <person name="Richardson P."/>
        </authorList>
    </citation>
    <scope>NUCLEOTIDE SEQUENCE</scope>
    <source>
        <strain evidence="8">Ellin6076</strain>
    </source>
</reference>
<dbReference type="OrthoDB" id="9794322at2"/>
<dbReference type="NCBIfam" id="TIGR04528">
    <property type="entry name" value="acido_non_PQQ"/>
    <property type="match status" value="1"/>
</dbReference>
<dbReference type="HOGENOM" id="CLU_018478_0_2_0"/>
<gene>
    <name evidence="8" type="ordered locus">Acid_6342</name>
</gene>
<organism evidence="8">
    <name type="scientific">Solibacter usitatus (strain Ellin6076)</name>
    <dbReference type="NCBI Taxonomy" id="234267"/>
    <lineage>
        <taxon>Bacteria</taxon>
        <taxon>Pseudomonadati</taxon>
        <taxon>Acidobacteriota</taxon>
        <taxon>Terriglobia</taxon>
        <taxon>Bryobacterales</taxon>
        <taxon>Solibacteraceae</taxon>
        <taxon>Candidatus Solibacter</taxon>
    </lineage>
</organism>
<feature type="chain" id="PRO_5004162551" evidence="5">
    <location>
        <begin position="17"/>
        <end position="525"/>
    </location>
</feature>
<feature type="domain" description="Pyrrolo-quinoline quinone repeat" evidence="7">
    <location>
        <begin position="432"/>
        <end position="521"/>
    </location>
</feature>
<name>Q01SV2_SOLUE</name>
<dbReference type="STRING" id="234267.Acid_6342"/>
<dbReference type="InterPro" id="IPR018391">
    <property type="entry name" value="PQQ_b-propeller_rpt"/>
</dbReference>
<dbReference type="Gene3D" id="2.140.10.10">
    <property type="entry name" value="Quinoprotein alcohol dehydrogenase-like superfamily"/>
    <property type="match status" value="1"/>
</dbReference>
<dbReference type="InterPro" id="IPR011047">
    <property type="entry name" value="Quinoprotein_ADH-like_sf"/>
</dbReference>
<comment type="similarity">
    <text evidence="2">Belongs to the bacterial PQQ dehydrogenase family.</text>
</comment>
<evidence type="ECO:0000259" key="7">
    <source>
        <dbReference type="Pfam" id="PF13360"/>
    </source>
</evidence>
<sequence precursor="true">MRVLATFLLACGAVSAQGGLNPAKLGAPPTDTWPTYNGDYTGRRYSTLSKINQGNINSLSLAWVYRANGALGSGPPGGRISSTPVQVNGVLYFTMPDHAWAVDARTGREVWHFRWTSHGGEHIGNRGAGVYGNWLYFLTPDCNMVSLNLKDGSERWRTSVCDLDQYYFGSMAPLVVKNHIITGVSGDDLDRPGYIEAHDPETGALQWRWYTVPQKMGDPGSETWPNEEAMKHGGGMTWLTPTYDPELNMIYVPTGNPQPVIAGKARPGANLFTASVVALNPDTGKMQWYFQSSPHDTHDWDATQTPVLFDAEIDGKKRKIVAQASRNGYFFAIDRATGKNIVSAEYVKGNWSKGVDAKGSPIPNPEKEPQLDGALVSPNQGGGTNWPPPTYNPDTGLFYVNASRAFSVYYIYDPSDKPEGWGGNDRGGWGEAMIQAIDPKTGKVKWTHKWEDGSRGGLLSTAGKLLFGGDGSGNLVALDPANGNPLWHANLGNSVTNGPITYELDGTQYLVVGAGDTLYGFAMLR</sequence>
<dbReference type="PANTHER" id="PTHR32303">
    <property type="entry name" value="QUINOPROTEIN ALCOHOL DEHYDROGENASE (CYTOCHROME C)"/>
    <property type="match status" value="1"/>
</dbReference>
<keyword evidence="3" id="KW-0560">Oxidoreductase</keyword>
<evidence type="ECO:0000259" key="6">
    <source>
        <dbReference type="Pfam" id="PF01011"/>
    </source>
</evidence>
<dbReference type="EMBL" id="CP000473">
    <property type="protein sequence ID" value="ABJ87268.1"/>
    <property type="molecule type" value="Genomic_DNA"/>
</dbReference>
<feature type="region of interest" description="Disordered" evidence="4">
    <location>
        <begin position="357"/>
        <end position="390"/>
    </location>
</feature>
<feature type="domain" description="Pyrrolo-quinoline quinone repeat" evidence="6">
    <location>
        <begin position="33"/>
        <end position="345"/>
    </location>
</feature>
<dbReference type="InterPro" id="IPR030939">
    <property type="entry name" value="Acido_non_PQQ"/>
</dbReference>
<evidence type="ECO:0000256" key="5">
    <source>
        <dbReference type="SAM" id="SignalP"/>
    </source>
</evidence>
<feature type="signal peptide" evidence="5">
    <location>
        <begin position="1"/>
        <end position="16"/>
    </location>
</feature>
<evidence type="ECO:0000256" key="3">
    <source>
        <dbReference type="ARBA" id="ARBA00023002"/>
    </source>
</evidence>
<dbReference type="InParanoid" id="Q01SV2"/>
<evidence type="ECO:0000313" key="8">
    <source>
        <dbReference type="EMBL" id="ABJ87268.1"/>
    </source>
</evidence>
<dbReference type="AlphaFoldDB" id="Q01SV2"/>
<dbReference type="Pfam" id="PF01011">
    <property type="entry name" value="PQQ"/>
    <property type="match status" value="1"/>
</dbReference>
<dbReference type="SUPFAM" id="SSF50998">
    <property type="entry name" value="Quinoprotein alcohol dehydrogenase-like"/>
    <property type="match status" value="1"/>
</dbReference>
<proteinExistence type="inferred from homology"/>
<keyword evidence="5" id="KW-0732">Signal</keyword>
<dbReference type="InterPro" id="IPR002372">
    <property type="entry name" value="PQQ_rpt_dom"/>
</dbReference>
<dbReference type="KEGG" id="sus:Acid_6342"/>
<evidence type="ECO:0000256" key="2">
    <source>
        <dbReference type="ARBA" id="ARBA00008156"/>
    </source>
</evidence>
<evidence type="ECO:0000256" key="4">
    <source>
        <dbReference type="SAM" id="MobiDB-lite"/>
    </source>
</evidence>
<accession>Q01SV2</accession>